<comment type="caution">
    <text evidence="2">The sequence shown here is derived from an EMBL/GenBank/DDBJ whole genome shotgun (WGS) entry which is preliminary data.</text>
</comment>
<feature type="compositionally biased region" description="Basic and acidic residues" evidence="1">
    <location>
        <begin position="162"/>
        <end position="175"/>
    </location>
</feature>
<feature type="region of interest" description="Disordered" evidence="1">
    <location>
        <begin position="51"/>
        <end position="175"/>
    </location>
</feature>
<reference evidence="2" key="1">
    <citation type="journal article" date="2022" name="bioRxiv">
        <title>Sequencing and chromosome-scale assembly of the giantPleurodeles waltlgenome.</title>
        <authorList>
            <person name="Brown T."/>
            <person name="Elewa A."/>
            <person name="Iarovenko S."/>
            <person name="Subramanian E."/>
            <person name="Araus A.J."/>
            <person name="Petzold A."/>
            <person name="Susuki M."/>
            <person name="Suzuki K.-i.T."/>
            <person name="Hayashi T."/>
            <person name="Toyoda A."/>
            <person name="Oliveira C."/>
            <person name="Osipova E."/>
            <person name="Leigh N.D."/>
            <person name="Simon A."/>
            <person name="Yun M.H."/>
        </authorList>
    </citation>
    <scope>NUCLEOTIDE SEQUENCE</scope>
    <source>
        <strain evidence="2">20211129_DDA</strain>
        <tissue evidence="2">Liver</tissue>
    </source>
</reference>
<name>A0AAV7S6F3_PLEWA</name>
<dbReference type="EMBL" id="JANPWB010000008">
    <property type="protein sequence ID" value="KAJ1160366.1"/>
    <property type="molecule type" value="Genomic_DNA"/>
</dbReference>
<organism evidence="2 3">
    <name type="scientific">Pleurodeles waltl</name>
    <name type="common">Iberian ribbed newt</name>
    <dbReference type="NCBI Taxonomy" id="8319"/>
    <lineage>
        <taxon>Eukaryota</taxon>
        <taxon>Metazoa</taxon>
        <taxon>Chordata</taxon>
        <taxon>Craniata</taxon>
        <taxon>Vertebrata</taxon>
        <taxon>Euteleostomi</taxon>
        <taxon>Amphibia</taxon>
        <taxon>Batrachia</taxon>
        <taxon>Caudata</taxon>
        <taxon>Salamandroidea</taxon>
        <taxon>Salamandridae</taxon>
        <taxon>Pleurodelinae</taxon>
        <taxon>Pleurodeles</taxon>
    </lineage>
</organism>
<evidence type="ECO:0000313" key="3">
    <source>
        <dbReference type="Proteomes" id="UP001066276"/>
    </source>
</evidence>
<proteinExistence type="predicted"/>
<protein>
    <submittedName>
        <fullName evidence="2">Uncharacterized protein</fullName>
    </submittedName>
</protein>
<accession>A0AAV7S6F3</accession>
<evidence type="ECO:0000313" key="2">
    <source>
        <dbReference type="EMBL" id="KAJ1160366.1"/>
    </source>
</evidence>
<feature type="compositionally biased region" description="Pro residues" evidence="1">
    <location>
        <begin position="107"/>
        <end position="125"/>
    </location>
</feature>
<dbReference type="Proteomes" id="UP001066276">
    <property type="component" value="Chromosome 4_2"/>
</dbReference>
<keyword evidence="3" id="KW-1185">Reference proteome</keyword>
<dbReference type="AlphaFoldDB" id="A0AAV7S6F3"/>
<evidence type="ECO:0000256" key="1">
    <source>
        <dbReference type="SAM" id="MobiDB-lite"/>
    </source>
</evidence>
<sequence>MLQDHAHQKFKWWSKIARRPSFWAPTFCWGPALQTAPLQGARVRRPCLSLPVRSNTRERPSPSGRSALQALGPSAQSSCCGAEGEPPGSQSHSATLVRTAGERPVLRPRPPPAPFRGPAPTPGPSPALIAGAAQPGPGRSRAGQNSRGSLTMRVKPPGYPPTDREALFRMEAAER</sequence>
<gene>
    <name evidence="2" type="ORF">NDU88_000868</name>
</gene>